<dbReference type="KEGG" id="pla:Plav_1481"/>
<dbReference type="SUPFAM" id="SSF55729">
    <property type="entry name" value="Acyl-CoA N-acyltransferases (Nat)"/>
    <property type="match status" value="1"/>
</dbReference>
<reference evidence="2 3" key="1">
    <citation type="journal article" date="2011" name="Stand. Genomic Sci.">
        <title>Complete genome sequence of Parvibaculum lavamentivorans type strain (DS-1(T)).</title>
        <authorList>
            <person name="Schleheck D."/>
            <person name="Weiss M."/>
            <person name="Pitluck S."/>
            <person name="Bruce D."/>
            <person name="Land M.L."/>
            <person name="Han S."/>
            <person name="Saunders E."/>
            <person name="Tapia R."/>
            <person name="Detter C."/>
            <person name="Brettin T."/>
            <person name="Han J."/>
            <person name="Woyke T."/>
            <person name="Goodwin L."/>
            <person name="Pennacchio L."/>
            <person name="Nolan M."/>
            <person name="Cook A.M."/>
            <person name="Kjelleberg S."/>
            <person name="Thomas T."/>
        </authorList>
    </citation>
    <scope>NUCLEOTIDE SEQUENCE [LARGE SCALE GENOMIC DNA]</scope>
    <source>
        <strain evidence="3">DS-1 / DSM 13023 / NCIMB 13966</strain>
    </source>
</reference>
<gene>
    <name evidence="2" type="ordered locus">Plav_1481</name>
</gene>
<dbReference type="InterPro" id="IPR051531">
    <property type="entry name" value="N-acetyltransferase"/>
</dbReference>
<dbReference type="GO" id="GO:0016747">
    <property type="term" value="F:acyltransferase activity, transferring groups other than amino-acyl groups"/>
    <property type="evidence" value="ECO:0007669"/>
    <property type="project" value="InterPro"/>
</dbReference>
<dbReference type="HOGENOM" id="CLU_013985_3_4_5"/>
<dbReference type="RefSeq" id="WP_012110385.1">
    <property type="nucleotide sequence ID" value="NC_009719.1"/>
</dbReference>
<dbReference type="AlphaFoldDB" id="A7HT68"/>
<sequence>MQEELKTEQLLLRPLRETDAERLAGLANNWNIARMLSRMPYPYALNMAQDWIARTAAERAEGEEFVYAVTNGEGFIGTCGIQAHANGTHEIGYWIGEPYWNRGYATEAARAVLADGITRFGAETIVSGHYWENHASGRVLTKLGFRYTGEEYRWCAARQEKVRCLTMRLARLDN</sequence>
<organism evidence="2 3">
    <name type="scientific">Parvibaculum lavamentivorans (strain DS-1 / DSM 13023 / NCIMB 13966)</name>
    <dbReference type="NCBI Taxonomy" id="402881"/>
    <lineage>
        <taxon>Bacteria</taxon>
        <taxon>Pseudomonadati</taxon>
        <taxon>Pseudomonadota</taxon>
        <taxon>Alphaproteobacteria</taxon>
        <taxon>Hyphomicrobiales</taxon>
        <taxon>Parvibaculaceae</taxon>
        <taxon>Parvibaculum</taxon>
    </lineage>
</organism>
<evidence type="ECO:0000259" key="1">
    <source>
        <dbReference type="PROSITE" id="PS51186"/>
    </source>
</evidence>
<dbReference type="PROSITE" id="PS51186">
    <property type="entry name" value="GNAT"/>
    <property type="match status" value="1"/>
</dbReference>
<dbReference type="Proteomes" id="UP000006377">
    <property type="component" value="Chromosome"/>
</dbReference>
<protein>
    <submittedName>
        <fullName evidence="2">GCN5-related N-acetyltransferase</fullName>
    </submittedName>
</protein>
<evidence type="ECO:0000313" key="2">
    <source>
        <dbReference type="EMBL" id="ABS63101.1"/>
    </source>
</evidence>
<dbReference type="STRING" id="402881.Plav_1481"/>
<keyword evidence="2" id="KW-0808">Transferase</keyword>
<dbReference type="InterPro" id="IPR000182">
    <property type="entry name" value="GNAT_dom"/>
</dbReference>
<proteinExistence type="predicted"/>
<feature type="domain" description="N-acetyltransferase" evidence="1">
    <location>
        <begin position="10"/>
        <end position="172"/>
    </location>
</feature>
<dbReference type="EMBL" id="CP000774">
    <property type="protein sequence ID" value="ABS63101.1"/>
    <property type="molecule type" value="Genomic_DNA"/>
</dbReference>
<name>A7HT68_PARL1</name>
<keyword evidence="3" id="KW-1185">Reference proteome</keyword>
<dbReference type="Gene3D" id="3.40.630.30">
    <property type="match status" value="1"/>
</dbReference>
<accession>A7HT68</accession>
<dbReference type="InterPro" id="IPR016181">
    <property type="entry name" value="Acyl_CoA_acyltransferase"/>
</dbReference>
<dbReference type="PANTHER" id="PTHR43792">
    <property type="entry name" value="GNAT FAMILY, PUTATIVE (AFU_ORTHOLOGUE AFUA_3G00765)-RELATED-RELATED"/>
    <property type="match status" value="1"/>
</dbReference>
<evidence type="ECO:0000313" key="3">
    <source>
        <dbReference type="Proteomes" id="UP000006377"/>
    </source>
</evidence>
<dbReference type="eggNOG" id="COG1670">
    <property type="taxonomic scope" value="Bacteria"/>
</dbReference>
<dbReference type="Pfam" id="PF13302">
    <property type="entry name" value="Acetyltransf_3"/>
    <property type="match status" value="1"/>
</dbReference>